<keyword evidence="10" id="KW-1185">Reference proteome</keyword>
<feature type="domain" description="Nudix hydrolase" evidence="8">
    <location>
        <begin position="61"/>
        <end position="206"/>
    </location>
</feature>
<dbReference type="PRINTS" id="PR00502">
    <property type="entry name" value="NUDIXFAMILY"/>
</dbReference>
<dbReference type="Gene3D" id="3.90.79.10">
    <property type="entry name" value="Nucleoside Triphosphate Pyrophosphohydrolase"/>
    <property type="match status" value="1"/>
</dbReference>
<dbReference type="InterPro" id="IPR020476">
    <property type="entry name" value="Nudix_hydrolase"/>
</dbReference>
<keyword evidence="6" id="KW-0464">Manganese</keyword>
<evidence type="ECO:0000256" key="5">
    <source>
        <dbReference type="ARBA" id="ARBA00022842"/>
    </source>
</evidence>
<evidence type="ECO:0000256" key="7">
    <source>
        <dbReference type="RuleBase" id="RU003476"/>
    </source>
</evidence>
<evidence type="ECO:0000256" key="6">
    <source>
        <dbReference type="ARBA" id="ARBA00023211"/>
    </source>
</evidence>
<dbReference type="InterPro" id="IPR015797">
    <property type="entry name" value="NUDIX_hydrolase-like_dom_sf"/>
</dbReference>
<dbReference type="PANTHER" id="PTHR12992:SF11">
    <property type="entry name" value="MITOCHONDRIAL COENZYME A DIPHOSPHATASE NUDT8"/>
    <property type="match status" value="1"/>
</dbReference>
<evidence type="ECO:0000259" key="8">
    <source>
        <dbReference type="PROSITE" id="PS51462"/>
    </source>
</evidence>
<evidence type="ECO:0000256" key="1">
    <source>
        <dbReference type="ARBA" id="ARBA00001936"/>
    </source>
</evidence>
<dbReference type="InterPro" id="IPR000086">
    <property type="entry name" value="NUDIX_hydrolase_dom"/>
</dbReference>
<dbReference type="PANTHER" id="PTHR12992">
    <property type="entry name" value="NUDIX HYDROLASE"/>
    <property type="match status" value="1"/>
</dbReference>
<reference evidence="9 10" key="1">
    <citation type="submission" date="2020-08" db="EMBL/GenBank/DDBJ databases">
        <authorList>
            <person name="Newling K."/>
            <person name="Davey J."/>
            <person name="Forrester S."/>
        </authorList>
    </citation>
    <scope>NUCLEOTIDE SEQUENCE [LARGE SCALE GENOMIC DNA]</scope>
    <source>
        <strain evidence="10">Crithidia deanei Carvalho (ATCC PRA-265)</strain>
    </source>
</reference>
<accession>A0A7G2C5T3</accession>
<evidence type="ECO:0000313" key="9">
    <source>
        <dbReference type="EMBL" id="CAD2214107.1"/>
    </source>
</evidence>
<dbReference type="PROSITE" id="PS00893">
    <property type="entry name" value="NUDIX_BOX"/>
    <property type="match status" value="1"/>
</dbReference>
<evidence type="ECO:0000313" key="10">
    <source>
        <dbReference type="Proteomes" id="UP000515908"/>
    </source>
</evidence>
<sequence>MSVRSAAVLPKSIGEWRALLQTALNYPIETVWFPEHFYLQRFGDKKLSFHPKSYAVKPTVGSGSAVLILLSPPSAGSEVPDLCITLTERSNKVSTHKGQMSFPGGRIDPGETPVEAATREAEEEVGLLPCSYDVLGQLTTIASDHKNAPLTPVVAFTPEVATPHIASPDEVESIQYLHLSSLLLHSAETQCRMIRYKTTFSSTVPHYFPCCFTSDTQSRPATFPVASPIEKVPDDQEWDPLLVRDFPGKVVWGLTSFMLCELVARIAKALEEKGECSATAILRSTNLVARDPARQDDSA</sequence>
<keyword evidence="5" id="KW-0460">Magnesium</keyword>
<evidence type="ECO:0000256" key="3">
    <source>
        <dbReference type="ARBA" id="ARBA00022723"/>
    </source>
</evidence>
<evidence type="ECO:0000256" key="4">
    <source>
        <dbReference type="ARBA" id="ARBA00022801"/>
    </source>
</evidence>
<dbReference type="InterPro" id="IPR045121">
    <property type="entry name" value="CoAse"/>
</dbReference>
<dbReference type="SUPFAM" id="SSF55811">
    <property type="entry name" value="Nudix"/>
    <property type="match status" value="1"/>
</dbReference>
<dbReference type="GO" id="GO:0046872">
    <property type="term" value="F:metal ion binding"/>
    <property type="evidence" value="ECO:0007669"/>
    <property type="project" value="UniProtKB-KW"/>
</dbReference>
<comment type="similarity">
    <text evidence="7">Belongs to the Nudix hydrolase family.</text>
</comment>
<dbReference type="VEuPathDB" id="TriTrypDB:ADEAN_000155100"/>
<name>A0A7G2C5T3_9TRYP</name>
<dbReference type="Proteomes" id="UP000515908">
    <property type="component" value="Chromosome 03"/>
</dbReference>
<dbReference type="AlphaFoldDB" id="A0A7G2C5T3"/>
<gene>
    <name evidence="9" type="ORF">ADEAN_000155100</name>
</gene>
<dbReference type="GO" id="GO:0010945">
    <property type="term" value="F:coenzyme A diphosphatase activity"/>
    <property type="evidence" value="ECO:0007669"/>
    <property type="project" value="InterPro"/>
</dbReference>
<evidence type="ECO:0000256" key="2">
    <source>
        <dbReference type="ARBA" id="ARBA00001946"/>
    </source>
</evidence>
<protein>
    <submittedName>
        <fullName evidence="9">NUDIX domain containing protein, putative</fullName>
    </submittedName>
</protein>
<keyword evidence="4 7" id="KW-0378">Hydrolase</keyword>
<dbReference type="InterPro" id="IPR020084">
    <property type="entry name" value="NUDIX_hydrolase_CS"/>
</dbReference>
<comment type="cofactor">
    <cofactor evidence="2">
        <name>Mg(2+)</name>
        <dbReference type="ChEBI" id="CHEBI:18420"/>
    </cofactor>
</comment>
<comment type="cofactor">
    <cofactor evidence="1">
        <name>Mn(2+)</name>
        <dbReference type="ChEBI" id="CHEBI:29035"/>
    </cofactor>
</comment>
<keyword evidence="3" id="KW-0479">Metal-binding</keyword>
<organism evidence="9 10">
    <name type="scientific">Angomonas deanei</name>
    <dbReference type="NCBI Taxonomy" id="59799"/>
    <lineage>
        <taxon>Eukaryota</taxon>
        <taxon>Discoba</taxon>
        <taxon>Euglenozoa</taxon>
        <taxon>Kinetoplastea</taxon>
        <taxon>Metakinetoplastina</taxon>
        <taxon>Trypanosomatida</taxon>
        <taxon>Trypanosomatidae</taxon>
        <taxon>Strigomonadinae</taxon>
        <taxon>Angomonas</taxon>
    </lineage>
</organism>
<dbReference type="Pfam" id="PF00293">
    <property type="entry name" value="NUDIX"/>
    <property type="match status" value="1"/>
</dbReference>
<dbReference type="EMBL" id="LR877147">
    <property type="protein sequence ID" value="CAD2214107.1"/>
    <property type="molecule type" value="Genomic_DNA"/>
</dbReference>
<proteinExistence type="inferred from homology"/>
<dbReference type="PROSITE" id="PS51462">
    <property type="entry name" value="NUDIX"/>
    <property type="match status" value="1"/>
</dbReference>